<organism evidence="4 5">
    <name type="scientific">Pedobacter polaris</name>
    <dbReference type="NCBI Taxonomy" id="2571273"/>
    <lineage>
        <taxon>Bacteria</taxon>
        <taxon>Pseudomonadati</taxon>
        <taxon>Bacteroidota</taxon>
        <taxon>Sphingobacteriia</taxon>
        <taxon>Sphingobacteriales</taxon>
        <taxon>Sphingobacteriaceae</taxon>
        <taxon>Pedobacter</taxon>
    </lineage>
</organism>
<dbReference type="InterPro" id="IPR049730">
    <property type="entry name" value="SNF2/RAD54-like_C"/>
</dbReference>
<proteinExistence type="predicted"/>
<evidence type="ECO:0000256" key="1">
    <source>
        <dbReference type="ARBA" id="ARBA00022801"/>
    </source>
</evidence>
<keyword evidence="5" id="KW-1185">Reference proteome</keyword>
<dbReference type="InterPro" id="IPR001650">
    <property type="entry name" value="Helicase_C-like"/>
</dbReference>
<name>A0A4U1CVL4_9SPHI</name>
<dbReference type="Pfam" id="PF00271">
    <property type="entry name" value="Helicase_C"/>
    <property type="match status" value="1"/>
</dbReference>
<dbReference type="InterPro" id="IPR027417">
    <property type="entry name" value="P-loop_NTPase"/>
</dbReference>
<dbReference type="Gene3D" id="3.40.50.300">
    <property type="entry name" value="P-loop containing nucleotide triphosphate hydrolases"/>
    <property type="match status" value="1"/>
</dbReference>
<dbReference type="PROSITE" id="PS51192">
    <property type="entry name" value="HELICASE_ATP_BIND_1"/>
    <property type="match status" value="1"/>
</dbReference>
<dbReference type="AlphaFoldDB" id="A0A4U1CVL4"/>
<dbReference type="InterPro" id="IPR038718">
    <property type="entry name" value="SNF2-like_sf"/>
</dbReference>
<evidence type="ECO:0000313" key="5">
    <source>
        <dbReference type="Proteomes" id="UP000309488"/>
    </source>
</evidence>
<dbReference type="Proteomes" id="UP000309488">
    <property type="component" value="Unassembled WGS sequence"/>
</dbReference>
<dbReference type="GO" id="GO:0016787">
    <property type="term" value="F:hydrolase activity"/>
    <property type="evidence" value="ECO:0007669"/>
    <property type="project" value="UniProtKB-KW"/>
</dbReference>
<gene>
    <name evidence="4" type="ORF">FA048_06985</name>
</gene>
<dbReference type="InterPro" id="IPR000330">
    <property type="entry name" value="SNF2_N"/>
</dbReference>
<dbReference type="OrthoDB" id="9760715at2"/>
<comment type="caution">
    <text evidence="4">The sequence shown here is derived from an EMBL/GenBank/DDBJ whole genome shotgun (WGS) entry which is preliminary data.</text>
</comment>
<dbReference type="SUPFAM" id="SSF52540">
    <property type="entry name" value="P-loop containing nucleoside triphosphate hydrolases"/>
    <property type="match status" value="2"/>
</dbReference>
<dbReference type="CDD" id="cd18012">
    <property type="entry name" value="DEXQc_arch_SWI2_SNF2"/>
    <property type="match status" value="1"/>
</dbReference>
<dbReference type="GO" id="GO:0015616">
    <property type="term" value="F:DNA translocase activity"/>
    <property type="evidence" value="ECO:0007669"/>
    <property type="project" value="TreeGrafter"/>
</dbReference>
<dbReference type="InterPro" id="IPR050496">
    <property type="entry name" value="SNF2_RAD54_helicase_repair"/>
</dbReference>
<feature type="domain" description="Helicase ATP-binding" evidence="2">
    <location>
        <begin position="530"/>
        <end position="689"/>
    </location>
</feature>
<keyword evidence="4" id="KW-0347">Helicase</keyword>
<keyword evidence="1" id="KW-0378">Hydrolase</keyword>
<dbReference type="EMBL" id="SWBR01000002">
    <property type="protein sequence ID" value="TKC09948.1"/>
    <property type="molecule type" value="Genomic_DNA"/>
</dbReference>
<dbReference type="Pfam" id="PF00176">
    <property type="entry name" value="SNF2-rel_dom"/>
    <property type="match status" value="1"/>
</dbReference>
<dbReference type="RefSeq" id="WP_136839526.1">
    <property type="nucleotide sequence ID" value="NZ_SWBR01000002.1"/>
</dbReference>
<dbReference type="CDD" id="cd18793">
    <property type="entry name" value="SF2_C_SNF"/>
    <property type="match status" value="1"/>
</dbReference>
<accession>A0A4U1CVL4</accession>
<evidence type="ECO:0000259" key="2">
    <source>
        <dbReference type="PROSITE" id="PS51192"/>
    </source>
</evidence>
<evidence type="ECO:0000313" key="4">
    <source>
        <dbReference type="EMBL" id="TKC09948.1"/>
    </source>
</evidence>
<evidence type="ECO:0000259" key="3">
    <source>
        <dbReference type="PROSITE" id="PS51194"/>
    </source>
</evidence>
<reference evidence="4 5" key="1">
    <citation type="submission" date="2019-04" db="EMBL/GenBank/DDBJ databases">
        <title>Pedobacter sp. RP-3-22 sp. nov., isolated from Arctic soil.</title>
        <authorList>
            <person name="Dahal R.H."/>
            <person name="Kim D.-U."/>
        </authorList>
    </citation>
    <scope>NUCLEOTIDE SEQUENCE [LARGE SCALE GENOMIC DNA]</scope>
    <source>
        <strain evidence="4 5">RP-3-22</strain>
    </source>
</reference>
<dbReference type="SMART" id="SM00490">
    <property type="entry name" value="HELICc"/>
    <property type="match status" value="1"/>
</dbReference>
<dbReference type="GO" id="GO:0004386">
    <property type="term" value="F:helicase activity"/>
    <property type="evidence" value="ECO:0007669"/>
    <property type="project" value="UniProtKB-KW"/>
</dbReference>
<dbReference type="PANTHER" id="PTHR45629">
    <property type="entry name" value="SNF2/RAD54 FAMILY MEMBER"/>
    <property type="match status" value="1"/>
</dbReference>
<dbReference type="Gene3D" id="3.40.50.10810">
    <property type="entry name" value="Tandem AAA-ATPase domain"/>
    <property type="match status" value="1"/>
</dbReference>
<keyword evidence="4" id="KW-0067">ATP-binding</keyword>
<keyword evidence="4" id="KW-0547">Nucleotide-binding</keyword>
<dbReference type="PANTHER" id="PTHR45629:SF7">
    <property type="entry name" value="DNA EXCISION REPAIR PROTEIN ERCC-6-RELATED"/>
    <property type="match status" value="1"/>
</dbReference>
<sequence length="975" mass="111852">MPDKEDFNTEKLDYSKLAPILMANKTSSLGLADQRPLKTVVILSRHRFYRHLVVELTTAALSQNGKLKNPINTLDPLDFVWKSEKQEELKFYTGISSFKNNYNENRTGADLEALKVIVANPLNLQFYQHDEKAAATVNASSLVPVKVSILKVNLELSVDERGDNFAISGLLHLNSKAYAMEDVELRFHYFVQVKEQLYLIDNPYFLSVIDFFKQHRNNLVIERPEYEDFQQNVLAILEEKIKINYAYLKKATQKQLVEQGFDLDNEEIVYLSESDDFVLLTPVMRYGALEIPIISQKQIRAKDKRDKFFTLDRDSQKELQFITNIAKMHPFFTEQAAEFAEQLHADCFYMHRKHFLEPGWFLTAFEAWRSKGIAILGFNELKNNKLNPYQANITINVVSGIDWFETAIKVKFNKQTVSLKHLHKSIRNKSKFVQLDDGTTGILPDEWLAKFESYFGAGEIVGETLHTPNINYAAVAELYEEELLDLATRERLTLYRSQLSAFEAIEAVTVPATLNATLRGYQQDGLNWLNFLDGFNFGGCLADDMGLGKTIQILAFILSQREKIGHNTNLVVVPASLVFNWQQEIKKFAPSLKVLTVYGSDRAKIVANFSKYEVILTSYGTLLSDIKWIKDYRFNYIFLDESQTIKNPDSQRYKAVRLLQSRNKVVMTGTPIENNTFDLYGQLSFACPGLLGSREQFKQLYSVPIDQFKDARRAAELQKRINPFLLRRTKEQVASELPDKTEMVIYCEMGEQQREIYDSARNEIRAYLMGTAEDELTKSSMHVLQGITKLRQICNSPAILSKEKYFGNASAKMDVLLEQIESKAPYHKILVFSQFVSMLDLVKDELAKRNITFAYLTGQTKNREAVVNSFQNNPEIRVFLISLKAGGIGLNLTQAAYVYLIDPWWNPAIENQAIDRAYRIGQHQNVMAVRLICPDTIEEKIMLMQETKKDLASDLIKTEESIFKALTKRDLLALI</sequence>
<dbReference type="GO" id="GO:0005524">
    <property type="term" value="F:ATP binding"/>
    <property type="evidence" value="ECO:0007669"/>
    <property type="project" value="InterPro"/>
</dbReference>
<dbReference type="InterPro" id="IPR014001">
    <property type="entry name" value="Helicase_ATP-bd"/>
</dbReference>
<dbReference type="PROSITE" id="PS51194">
    <property type="entry name" value="HELICASE_CTER"/>
    <property type="match status" value="1"/>
</dbReference>
<dbReference type="SMART" id="SM00487">
    <property type="entry name" value="DEXDc"/>
    <property type="match status" value="1"/>
</dbReference>
<feature type="domain" description="Helicase C-terminal" evidence="3">
    <location>
        <begin position="812"/>
        <end position="970"/>
    </location>
</feature>
<protein>
    <submittedName>
        <fullName evidence="4">DEAD/DEAH box helicase</fullName>
    </submittedName>
</protein>